<organism evidence="1 2">
    <name type="scientific">Lophiotrema nucula</name>
    <dbReference type="NCBI Taxonomy" id="690887"/>
    <lineage>
        <taxon>Eukaryota</taxon>
        <taxon>Fungi</taxon>
        <taxon>Dikarya</taxon>
        <taxon>Ascomycota</taxon>
        <taxon>Pezizomycotina</taxon>
        <taxon>Dothideomycetes</taxon>
        <taxon>Pleosporomycetidae</taxon>
        <taxon>Pleosporales</taxon>
        <taxon>Lophiotremataceae</taxon>
        <taxon>Lophiotrema</taxon>
    </lineage>
</organism>
<reference evidence="1" key="1">
    <citation type="journal article" date="2020" name="Stud. Mycol.">
        <title>101 Dothideomycetes genomes: a test case for predicting lifestyles and emergence of pathogens.</title>
        <authorList>
            <person name="Haridas S."/>
            <person name="Albert R."/>
            <person name="Binder M."/>
            <person name="Bloem J."/>
            <person name="Labutti K."/>
            <person name="Salamov A."/>
            <person name="Andreopoulos B."/>
            <person name="Baker S."/>
            <person name="Barry K."/>
            <person name="Bills G."/>
            <person name="Bluhm B."/>
            <person name="Cannon C."/>
            <person name="Castanera R."/>
            <person name="Culley D."/>
            <person name="Daum C."/>
            <person name="Ezra D."/>
            <person name="Gonzalez J."/>
            <person name="Henrissat B."/>
            <person name="Kuo A."/>
            <person name="Liang C."/>
            <person name="Lipzen A."/>
            <person name="Lutzoni F."/>
            <person name="Magnuson J."/>
            <person name="Mondo S."/>
            <person name="Nolan M."/>
            <person name="Ohm R."/>
            <person name="Pangilinan J."/>
            <person name="Park H.-J."/>
            <person name="Ramirez L."/>
            <person name="Alfaro M."/>
            <person name="Sun H."/>
            <person name="Tritt A."/>
            <person name="Yoshinaga Y."/>
            <person name="Zwiers L.-H."/>
            <person name="Turgeon B."/>
            <person name="Goodwin S."/>
            <person name="Spatafora J."/>
            <person name="Crous P."/>
            <person name="Grigoriev I."/>
        </authorList>
    </citation>
    <scope>NUCLEOTIDE SEQUENCE</scope>
    <source>
        <strain evidence="1">CBS 627.86</strain>
    </source>
</reference>
<dbReference type="Proteomes" id="UP000799770">
    <property type="component" value="Unassembled WGS sequence"/>
</dbReference>
<evidence type="ECO:0000313" key="2">
    <source>
        <dbReference type="Proteomes" id="UP000799770"/>
    </source>
</evidence>
<protein>
    <submittedName>
        <fullName evidence="1">Uncharacterized protein</fullName>
    </submittedName>
</protein>
<gene>
    <name evidence="1" type="ORF">BDV96DRAFT_286757</name>
</gene>
<accession>A0A6A5YMU1</accession>
<sequence>MSRCARRSALKKQFLDLIWFYSCCGAGSNVTVKIFQELARGSSGDWNIVIRADFKSYRMTKYAVLSVAAPSSKYPSSAFHGNKRARPYHPNRRKSVRLTANTMTRNSPRHYVRGCQMYPVARIRSILRVMGRKIVRYAVEEKGYRLDW</sequence>
<dbReference type="AlphaFoldDB" id="A0A6A5YMU1"/>
<proteinExistence type="predicted"/>
<evidence type="ECO:0000313" key="1">
    <source>
        <dbReference type="EMBL" id="KAF2108004.1"/>
    </source>
</evidence>
<name>A0A6A5YMU1_9PLEO</name>
<dbReference type="EMBL" id="ML977350">
    <property type="protein sequence ID" value="KAF2108004.1"/>
    <property type="molecule type" value="Genomic_DNA"/>
</dbReference>
<keyword evidence="2" id="KW-1185">Reference proteome</keyword>